<evidence type="ECO:0000256" key="11">
    <source>
        <dbReference type="ARBA" id="ARBA00023136"/>
    </source>
</evidence>
<dbReference type="Gene3D" id="3.40.50.1820">
    <property type="entry name" value="alpha/beta hydrolase"/>
    <property type="match status" value="1"/>
</dbReference>
<dbReference type="SUPFAM" id="SSF53474">
    <property type="entry name" value="alpha/beta-Hydrolases"/>
    <property type="match status" value="1"/>
</dbReference>
<evidence type="ECO:0000256" key="4">
    <source>
        <dbReference type="ARBA" id="ARBA00010040"/>
    </source>
</evidence>
<dbReference type="Pfam" id="PF02991">
    <property type="entry name" value="ATG8"/>
    <property type="match status" value="1"/>
</dbReference>
<dbReference type="Proteomes" id="UP000240830">
    <property type="component" value="Unassembled WGS sequence"/>
</dbReference>
<reference evidence="18 19" key="1">
    <citation type="submission" date="2016-10" db="EMBL/GenBank/DDBJ databases">
        <title>The genome of Paramicrosporidium saccamoebae is the missing link in understanding Cryptomycota and Microsporidia evolution.</title>
        <authorList>
            <person name="Quandt C.A."/>
            <person name="Beaudet D."/>
            <person name="Corsaro D."/>
            <person name="Michel R."/>
            <person name="Corradi N."/>
            <person name="James T."/>
        </authorList>
    </citation>
    <scope>NUCLEOTIDE SEQUENCE [LARGE SCALE GENOMIC DNA]</scope>
    <source>
        <strain evidence="18 19">KSL3</strain>
    </source>
</reference>
<dbReference type="InterPro" id="IPR029058">
    <property type="entry name" value="AB_hydrolase_fold"/>
</dbReference>
<evidence type="ECO:0000256" key="8">
    <source>
        <dbReference type="ARBA" id="ARBA00022490"/>
    </source>
</evidence>
<feature type="lipid moiety-binding region" description="Phosphatidylserine amidated glycine; alternate" evidence="15">
    <location>
        <position position="784"/>
    </location>
</feature>
<dbReference type="Pfam" id="PF00326">
    <property type="entry name" value="Peptidase_S9"/>
    <property type="match status" value="1"/>
</dbReference>
<comment type="caution">
    <text evidence="18">The sequence shown here is derived from an EMBL/GenBank/DDBJ whole genome shotgun (WGS) entry which is preliminary data.</text>
</comment>
<dbReference type="InterPro" id="IPR045550">
    <property type="entry name" value="AARE_N"/>
</dbReference>
<evidence type="ECO:0000256" key="12">
    <source>
        <dbReference type="ARBA" id="ARBA00023288"/>
    </source>
</evidence>
<dbReference type="SUPFAM" id="SSF69322">
    <property type="entry name" value="Tricorn protease domain 2"/>
    <property type="match status" value="1"/>
</dbReference>
<keyword evidence="10" id="KW-0072">Autophagy</keyword>
<dbReference type="GO" id="GO:0004252">
    <property type="term" value="F:serine-type endopeptidase activity"/>
    <property type="evidence" value="ECO:0007669"/>
    <property type="project" value="TreeGrafter"/>
</dbReference>
<dbReference type="InterPro" id="IPR029071">
    <property type="entry name" value="Ubiquitin-like_domsf"/>
</dbReference>
<dbReference type="AlphaFoldDB" id="A0A2H9TK82"/>
<accession>A0A2H9TK82</accession>
<dbReference type="EMBL" id="MTSL01000137">
    <property type="protein sequence ID" value="PJF18164.1"/>
    <property type="molecule type" value="Genomic_DNA"/>
</dbReference>
<organism evidence="18 19">
    <name type="scientific">Paramicrosporidium saccamoebae</name>
    <dbReference type="NCBI Taxonomy" id="1246581"/>
    <lineage>
        <taxon>Eukaryota</taxon>
        <taxon>Fungi</taxon>
        <taxon>Fungi incertae sedis</taxon>
        <taxon>Cryptomycota</taxon>
        <taxon>Cryptomycota incertae sedis</taxon>
        <taxon>Paramicrosporidium</taxon>
    </lineage>
</organism>
<keyword evidence="8" id="KW-0963">Cytoplasm</keyword>
<evidence type="ECO:0000256" key="14">
    <source>
        <dbReference type="ARBA" id="ARBA00032829"/>
    </source>
</evidence>
<dbReference type="GO" id="GO:0000421">
    <property type="term" value="C:autophagosome membrane"/>
    <property type="evidence" value="ECO:0007669"/>
    <property type="project" value="UniProtKB-SubCell"/>
</dbReference>
<dbReference type="InterPro" id="IPR004241">
    <property type="entry name" value="Atg8-like"/>
</dbReference>
<dbReference type="GO" id="GO:0031410">
    <property type="term" value="C:cytoplasmic vesicle"/>
    <property type="evidence" value="ECO:0007669"/>
    <property type="project" value="UniProtKB-KW"/>
</dbReference>
<evidence type="ECO:0000256" key="9">
    <source>
        <dbReference type="ARBA" id="ARBA00022801"/>
    </source>
</evidence>
<dbReference type="PANTHER" id="PTHR42776">
    <property type="entry name" value="SERINE PEPTIDASE S9 FAMILY MEMBER"/>
    <property type="match status" value="1"/>
</dbReference>
<gene>
    <name evidence="18" type="ORF">PSACC_02031</name>
</gene>
<comment type="similarity">
    <text evidence="4">Belongs to the peptidase S9C family.</text>
</comment>
<dbReference type="GO" id="GO:0006508">
    <property type="term" value="P:proteolysis"/>
    <property type="evidence" value="ECO:0007669"/>
    <property type="project" value="InterPro"/>
</dbReference>
<keyword evidence="12 15" id="KW-0449">Lipoprotein</keyword>
<name>A0A2H9TK82_9FUNG</name>
<evidence type="ECO:0000256" key="6">
    <source>
        <dbReference type="ARBA" id="ARBA00012917"/>
    </source>
</evidence>
<evidence type="ECO:0000256" key="5">
    <source>
        <dbReference type="ARBA" id="ARBA00011881"/>
    </source>
</evidence>
<dbReference type="OrthoDB" id="43744at2759"/>
<dbReference type="InterPro" id="IPR001375">
    <property type="entry name" value="Peptidase_S9_cat"/>
</dbReference>
<evidence type="ECO:0000259" key="16">
    <source>
        <dbReference type="Pfam" id="PF00326"/>
    </source>
</evidence>
<feature type="domain" description="Acylamino-acid-releasing enzyme N-terminal" evidence="17">
    <location>
        <begin position="129"/>
        <end position="281"/>
    </location>
</feature>
<evidence type="ECO:0000256" key="10">
    <source>
        <dbReference type="ARBA" id="ARBA00023006"/>
    </source>
</evidence>
<dbReference type="EC" id="3.4.19.1" evidence="6"/>
<dbReference type="CDD" id="cd16108">
    <property type="entry name" value="Ubl_ATG8_like"/>
    <property type="match status" value="1"/>
</dbReference>
<evidence type="ECO:0000256" key="13">
    <source>
        <dbReference type="ARBA" id="ARBA00023329"/>
    </source>
</evidence>
<evidence type="ECO:0000313" key="18">
    <source>
        <dbReference type="EMBL" id="PJF18164.1"/>
    </source>
</evidence>
<keyword evidence="9" id="KW-0378">Hydrolase</keyword>
<keyword evidence="13" id="KW-0968">Cytoplasmic vesicle</keyword>
<sequence>MIDFFSTGNQPATFRFKFLVRDALGKNSATVNLPETNSSKGQLEMHASATDYGQLVADTAMTPTIEAGRIASRDGTRLCVELKLKSGMYDKSNTMKLSHTALLMLDFATNSNAKTINICPSNEAKFTWHSPSGRWSVTGITRTNDEKQLEFLEVCDNGRLVGSTSVHSLHGEFCTDATFGGCTWNEELKQFCYIAEAKNAEHDSPDSYSLATGWGEKLISRIRPSLFRLDLETMAVTPIDTPDGSPASPCILPNGAVAYVSFKSDSVKLGLTYCFNRPSEIAIWDHTGSIKTQLGSSVRSLYNIGQRLYFLRNPIGGSHFTCSELCSVNTSLEDLQVHSDGLFCQKMYRAGPHLFIDAAFRSVQHLLRFDPRTNVLDNLTSEHGDKCFEFLCAQDGIVLMSTSTLSSPHSLVVWGEGKLQFVECNSVGFLRGTAAVLKNATCSVIDIHSNADIVLLKPSQPNGKLVLYPHGGPNSVCFNSFHLFHACLAIAGYTVAAVNYTGSIGFSKEAIGKLEGQIGVADVEDVLKAAQLLSDGSYKKIFLLGGSHGGYINAMLTAKYPDRFDECVLMNPVIDLPSMSYSSDIMDWVCGQMKLDFDLRHPKPATKEQCLKQYEHSPSSLVTLVKTPTLVILGEKDTRVPPFQGRAWYYWLRGNGVQAKCLSFPDSGHALDTPTAEKNKERMKQFQKVMETHPNKIPVILEKAPTAEVPDVDRNKYLLPREFTVANFLDVIRKRTNLGKEQAIFIYVNGTVPASNAMFGSIYEQHKDSDGFLYIVYTGESSFGVSC</sequence>
<comment type="similarity">
    <text evidence="3">Belongs to the ATG8 family.</text>
</comment>
<dbReference type="GO" id="GO:0006914">
    <property type="term" value="P:autophagy"/>
    <property type="evidence" value="ECO:0007669"/>
    <property type="project" value="UniProtKB-KW"/>
</dbReference>
<dbReference type="STRING" id="1246581.A0A2H9TK82"/>
<comment type="subcellular location">
    <subcellularLocation>
        <location evidence="2">Cytoplasmic vesicle</location>
        <location evidence="2">Autophagosome membrane</location>
        <topology evidence="2">Lipid-anchor</topology>
    </subcellularLocation>
</comment>
<proteinExistence type="inferred from homology"/>
<comment type="catalytic activity">
    <reaction evidence="1">
        <text>Cleavage of an N-acetyl or N-formyl amino acid from the N-terminus of a polypeptide.</text>
        <dbReference type="EC" id="3.4.19.1"/>
    </reaction>
</comment>
<protein>
    <recommendedName>
        <fullName evidence="7">Autophagy-related protein 8</fullName>
        <ecNumber evidence="6">3.4.19.1</ecNumber>
    </recommendedName>
    <alternativeName>
        <fullName evidence="14">Dipeptidyl-peptidase V</fullName>
    </alternativeName>
</protein>
<evidence type="ECO:0000256" key="1">
    <source>
        <dbReference type="ARBA" id="ARBA00000721"/>
    </source>
</evidence>
<dbReference type="PANTHER" id="PTHR42776:SF4">
    <property type="entry name" value="ACYLAMINO-ACID-RELEASING ENZYME"/>
    <property type="match status" value="1"/>
</dbReference>
<evidence type="ECO:0000256" key="2">
    <source>
        <dbReference type="ARBA" id="ARBA00004512"/>
    </source>
</evidence>
<keyword evidence="11" id="KW-0472">Membrane</keyword>
<dbReference type="SUPFAM" id="SSF54236">
    <property type="entry name" value="Ubiquitin-like"/>
    <property type="match status" value="1"/>
</dbReference>
<keyword evidence="19" id="KW-1185">Reference proteome</keyword>
<evidence type="ECO:0000259" key="17">
    <source>
        <dbReference type="Pfam" id="PF19283"/>
    </source>
</evidence>
<feature type="domain" description="Peptidase S9 prolyl oligopeptidase catalytic" evidence="16">
    <location>
        <begin position="486"/>
        <end position="680"/>
    </location>
</feature>
<comment type="subunit">
    <text evidence="5">Homotetramer.</text>
</comment>
<evidence type="ECO:0000256" key="3">
    <source>
        <dbReference type="ARBA" id="ARBA00007293"/>
    </source>
</evidence>
<dbReference type="Pfam" id="PF19283">
    <property type="entry name" value="APEH_N"/>
    <property type="match status" value="1"/>
</dbReference>
<dbReference type="Gene3D" id="3.10.20.90">
    <property type="entry name" value="Phosphatidylinositol 3-kinase Catalytic Subunit, Chain A, domain 1"/>
    <property type="match status" value="1"/>
</dbReference>
<evidence type="ECO:0000313" key="19">
    <source>
        <dbReference type="Proteomes" id="UP000240830"/>
    </source>
</evidence>
<evidence type="ECO:0000256" key="7">
    <source>
        <dbReference type="ARBA" id="ARBA00018072"/>
    </source>
</evidence>
<evidence type="ECO:0000256" key="15">
    <source>
        <dbReference type="PIRSR" id="PIRSR604241-50"/>
    </source>
</evidence>